<dbReference type="GO" id="GO:0005739">
    <property type="term" value="C:mitochondrion"/>
    <property type="evidence" value="ECO:0007669"/>
    <property type="project" value="TreeGrafter"/>
</dbReference>
<keyword evidence="2" id="KW-0489">Methyltransferase</keyword>
<feature type="domain" description="Methyltransferase" evidence="6">
    <location>
        <begin position="80"/>
        <end position="157"/>
    </location>
</feature>
<keyword evidence="5" id="KW-0472">Membrane</keyword>
<reference evidence="7 8" key="1">
    <citation type="submission" date="2015-12" db="EMBL/GenBank/DDBJ databases">
        <title>The genome of Folsomia candida.</title>
        <authorList>
            <person name="Faddeeva A."/>
            <person name="Derks M.F."/>
            <person name="Anvar Y."/>
            <person name="Smit S."/>
            <person name="Van Straalen N."/>
            <person name="Roelofs D."/>
        </authorList>
    </citation>
    <scope>NUCLEOTIDE SEQUENCE [LARGE SCALE GENOMIC DNA]</scope>
    <source>
        <strain evidence="7 8">VU population</strain>
        <tissue evidence="7">Whole body</tissue>
    </source>
</reference>
<comment type="similarity">
    <text evidence="1">Belongs to the ANT/ATPSC lysine N-methyltransferase family.</text>
</comment>
<evidence type="ECO:0000256" key="3">
    <source>
        <dbReference type="ARBA" id="ARBA00022679"/>
    </source>
</evidence>
<keyword evidence="5" id="KW-0812">Transmembrane</keyword>
<proteinExistence type="inferred from homology"/>
<evidence type="ECO:0000313" key="7">
    <source>
        <dbReference type="EMBL" id="OXA44060.1"/>
    </source>
</evidence>
<keyword evidence="5" id="KW-1133">Transmembrane helix</keyword>
<dbReference type="EMBL" id="LNIX01000020">
    <property type="protein sequence ID" value="OXA44060.1"/>
    <property type="molecule type" value="Genomic_DNA"/>
</dbReference>
<dbReference type="InterPro" id="IPR026170">
    <property type="entry name" value="FAM173A/B"/>
</dbReference>
<name>A0A226DG01_FOLCA</name>
<dbReference type="OrthoDB" id="66144at2759"/>
<evidence type="ECO:0000256" key="2">
    <source>
        <dbReference type="ARBA" id="ARBA00022603"/>
    </source>
</evidence>
<dbReference type="SUPFAM" id="SSF53335">
    <property type="entry name" value="S-adenosyl-L-methionine-dependent methyltransferases"/>
    <property type="match status" value="1"/>
</dbReference>
<evidence type="ECO:0000313" key="8">
    <source>
        <dbReference type="Proteomes" id="UP000198287"/>
    </source>
</evidence>
<dbReference type="InterPro" id="IPR025714">
    <property type="entry name" value="Methyltranfer_dom"/>
</dbReference>
<dbReference type="Pfam" id="PF13847">
    <property type="entry name" value="Methyltransf_31"/>
    <property type="match status" value="1"/>
</dbReference>
<evidence type="ECO:0000256" key="1">
    <source>
        <dbReference type="ARBA" id="ARBA00010633"/>
    </source>
</evidence>
<evidence type="ECO:0000259" key="6">
    <source>
        <dbReference type="Pfam" id="PF13847"/>
    </source>
</evidence>
<keyword evidence="4" id="KW-0949">S-adenosyl-L-methionine</keyword>
<keyword evidence="3" id="KW-0808">Transferase</keyword>
<gene>
    <name evidence="7" type="ORF">Fcan01_21210</name>
</gene>
<accession>A0A226DG01</accession>
<evidence type="ECO:0000256" key="5">
    <source>
        <dbReference type="SAM" id="Phobius"/>
    </source>
</evidence>
<dbReference type="Gene3D" id="3.40.50.150">
    <property type="entry name" value="Vaccinia Virus protein VP39"/>
    <property type="match status" value="1"/>
</dbReference>
<dbReference type="OMA" id="NPWLVAY"/>
<dbReference type="STRING" id="158441.A0A226DG01"/>
<evidence type="ECO:0000256" key="4">
    <source>
        <dbReference type="ARBA" id="ARBA00022691"/>
    </source>
</evidence>
<dbReference type="PANTHER" id="PTHR13610:SF9">
    <property type="entry name" value="FI06469P"/>
    <property type="match status" value="1"/>
</dbReference>
<organism evidence="7 8">
    <name type="scientific">Folsomia candida</name>
    <name type="common">Springtail</name>
    <dbReference type="NCBI Taxonomy" id="158441"/>
    <lineage>
        <taxon>Eukaryota</taxon>
        <taxon>Metazoa</taxon>
        <taxon>Ecdysozoa</taxon>
        <taxon>Arthropoda</taxon>
        <taxon>Hexapoda</taxon>
        <taxon>Collembola</taxon>
        <taxon>Entomobryomorpha</taxon>
        <taxon>Isotomoidea</taxon>
        <taxon>Isotomidae</taxon>
        <taxon>Proisotominae</taxon>
        <taxon>Folsomia</taxon>
    </lineage>
</organism>
<dbReference type="GO" id="GO:0016279">
    <property type="term" value="F:protein-lysine N-methyltransferase activity"/>
    <property type="evidence" value="ECO:0007669"/>
    <property type="project" value="InterPro"/>
</dbReference>
<sequence length="230" mass="24840">MTTTCKDCVVDFNTPPPEGLAKNRNLGLVVAGVIGGGALLLSAICVPFVTPALRKICLPYVPATTSQVENVIKALKGRKGTLVDLGSGDGRIVLEAAKVGFKSTGVELNPWLVMYSKFQAFRSGISSMASFHRRDIWKTDLSKFDNVVIFGVDSMMKDLEVKCSQEMHDKSVIAACRFSFPNRIPHSQVGEGIDAVWLYDNSLSAPLSTNSDTLISNGSASQKIISNRKV</sequence>
<feature type="transmembrane region" description="Helical" evidence="5">
    <location>
        <begin position="26"/>
        <end position="49"/>
    </location>
</feature>
<dbReference type="GO" id="GO:1905706">
    <property type="term" value="P:regulation of mitochondrial ATP synthesis coupled proton transport"/>
    <property type="evidence" value="ECO:0007669"/>
    <property type="project" value="TreeGrafter"/>
</dbReference>
<keyword evidence="8" id="KW-1185">Reference proteome</keyword>
<dbReference type="AlphaFoldDB" id="A0A226DG01"/>
<dbReference type="GO" id="GO:0032259">
    <property type="term" value="P:methylation"/>
    <property type="evidence" value="ECO:0007669"/>
    <property type="project" value="UniProtKB-KW"/>
</dbReference>
<comment type="caution">
    <text evidence="7">The sequence shown here is derived from an EMBL/GenBank/DDBJ whole genome shotgun (WGS) entry which is preliminary data.</text>
</comment>
<dbReference type="PANTHER" id="PTHR13610">
    <property type="entry name" value="METHYLTRANSFERASE DOMAIN-CONTAINING PROTEIN"/>
    <property type="match status" value="1"/>
</dbReference>
<protein>
    <recommendedName>
        <fullName evidence="6">Methyltransferase domain-containing protein</fullName>
    </recommendedName>
</protein>
<dbReference type="InterPro" id="IPR029063">
    <property type="entry name" value="SAM-dependent_MTases_sf"/>
</dbReference>
<dbReference type="Proteomes" id="UP000198287">
    <property type="component" value="Unassembled WGS sequence"/>
</dbReference>